<comment type="caution">
    <text evidence="1">The sequence shown here is derived from an EMBL/GenBank/DDBJ whole genome shotgun (WGS) entry which is preliminary data.</text>
</comment>
<name>A0ABW5RZX8_9BACL</name>
<reference evidence="2" key="1">
    <citation type="journal article" date="2019" name="Int. J. Syst. Evol. Microbiol.">
        <title>The Global Catalogue of Microorganisms (GCM) 10K type strain sequencing project: providing services to taxonomists for standard genome sequencing and annotation.</title>
        <authorList>
            <consortium name="The Broad Institute Genomics Platform"/>
            <consortium name="The Broad Institute Genome Sequencing Center for Infectious Disease"/>
            <person name="Wu L."/>
            <person name="Ma J."/>
        </authorList>
    </citation>
    <scope>NUCLEOTIDE SEQUENCE [LARGE SCALE GENOMIC DNA]</scope>
    <source>
        <strain evidence="2">TISTR 2466</strain>
    </source>
</reference>
<gene>
    <name evidence="1" type="ORF">ACFSUE_01325</name>
</gene>
<evidence type="ECO:0000313" key="2">
    <source>
        <dbReference type="Proteomes" id="UP001597399"/>
    </source>
</evidence>
<dbReference type="Proteomes" id="UP001597399">
    <property type="component" value="Unassembled WGS sequence"/>
</dbReference>
<dbReference type="EMBL" id="JBHUMQ010000001">
    <property type="protein sequence ID" value="MFD2692287.1"/>
    <property type="molecule type" value="Genomic_DNA"/>
</dbReference>
<proteinExistence type="predicted"/>
<organism evidence="1 2">
    <name type="scientific">Sporolactobacillus shoreicorticis</name>
    <dbReference type="NCBI Taxonomy" id="1923877"/>
    <lineage>
        <taxon>Bacteria</taxon>
        <taxon>Bacillati</taxon>
        <taxon>Bacillota</taxon>
        <taxon>Bacilli</taxon>
        <taxon>Bacillales</taxon>
        <taxon>Sporolactobacillaceae</taxon>
        <taxon>Sporolactobacillus</taxon>
    </lineage>
</organism>
<accession>A0ABW5RZX8</accession>
<protein>
    <submittedName>
        <fullName evidence="1">Uncharacterized protein</fullName>
    </submittedName>
</protein>
<sequence>MQITNLSSKNINALKNLNSAPVTKSVRVGNTIYSVSTTADSSTSPLFSALYKSKGVTKITHDGRYSTIYLTKHDAQLAVEGAGIVVGGYVGRALGVLLLALVGLGTREAIKGAVWIRLLTIQGTDGLYHTVVVKWGWQ</sequence>
<keyword evidence="2" id="KW-1185">Reference proteome</keyword>
<evidence type="ECO:0000313" key="1">
    <source>
        <dbReference type="EMBL" id="MFD2692287.1"/>
    </source>
</evidence>
<dbReference type="RefSeq" id="WP_253064945.1">
    <property type="nucleotide sequence ID" value="NZ_JAMXWM010000034.1"/>
</dbReference>